<dbReference type="AlphaFoldDB" id="A0A9N7U5U0"/>
<comment type="caution">
    <text evidence="2">The sequence shown here is derived from an EMBL/GenBank/DDBJ whole genome shotgun (WGS) entry which is preliminary data.</text>
</comment>
<sequence length="105" mass="11883">MLTRVSVRPSFLSDFQLRSGIPKFVFVCGKEEKSPRSRSSSSIYGALRCAWRGGRVPAEEEEEEEEEEEAASSHQVQKLNVSPDGSEEQSGTQRNRQRFAQLHIL</sequence>
<evidence type="ECO:0000313" key="3">
    <source>
        <dbReference type="Proteomes" id="UP001153269"/>
    </source>
</evidence>
<proteinExistence type="predicted"/>
<organism evidence="2 3">
    <name type="scientific">Pleuronectes platessa</name>
    <name type="common">European plaice</name>
    <dbReference type="NCBI Taxonomy" id="8262"/>
    <lineage>
        <taxon>Eukaryota</taxon>
        <taxon>Metazoa</taxon>
        <taxon>Chordata</taxon>
        <taxon>Craniata</taxon>
        <taxon>Vertebrata</taxon>
        <taxon>Euteleostomi</taxon>
        <taxon>Actinopterygii</taxon>
        <taxon>Neopterygii</taxon>
        <taxon>Teleostei</taxon>
        <taxon>Neoteleostei</taxon>
        <taxon>Acanthomorphata</taxon>
        <taxon>Carangaria</taxon>
        <taxon>Pleuronectiformes</taxon>
        <taxon>Pleuronectoidei</taxon>
        <taxon>Pleuronectidae</taxon>
        <taxon>Pleuronectes</taxon>
    </lineage>
</organism>
<dbReference type="Proteomes" id="UP001153269">
    <property type="component" value="Unassembled WGS sequence"/>
</dbReference>
<keyword evidence="3" id="KW-1185">Reference proteome</keyword>
<evidence type="ECO:0000313" key="2">
    <source>
        <dbReference type="EMBL" id="CAB1424526.1"/>
    </source>
</evidence>
<protein>
    <submittedName>
        <fullName evidence="2">Uncharacterized protein</fullName>
    </submittedName>
</protein>
<accession>A0A9N7U5U0</accession>
<gene>
    <name evidence="2" type="ORF">PLEPLA_LOCUS12454</name>
</gene>
<evidence type="ECO:0000256" key="1">
    <source>
        <dbReference type="SAM" id="MobiDB-lite"/>
    </source>
</evidence>
<reference evidence="2" key="1">
    <citation type="submission" date="2020-03" db="EMBL/GenBank/DDBJ databases">
        <authorList>
            <person name="Weist P."/>
        </authorList>
    </citation>
    <scope>NUCLEOTIDE SEQUENCE</scope>
</reference>
<name>A0A9N7U5U0_PLEPL</name>
<dbReference type="EMBL" id="CADEAL010000736">
    <property type="protein sequence ID" value="CAB1424526.1"/>
    <property type="molecule type" value="Genomic_DNA"/>
</dbReference>
<feature type="compositionally biased region" description="Acidic residues" evidence="1">
    <location>
        <begin position="59"/>
        <end position="70"/>
    </location>
</feature>
<feature type="region of interest" description="Disordered" evidence="1">
    <location>
        <begin position="55"/>
        <end position="105"/>
    </location>
</feature>